<dbReference type="OrthoDB" id="427280at2759"/>
<dbReference type="PROSITE" id="PS00194">
    <property type="entry name" value="THIOREDOXIN_1"/>
    <property type="match status" value="1"/>
</dbReference>
<organism evidence="3">
    <name type="scientific">Aureococcus anophagefferens</name>
    <name type="common">Harmful bloom alga</name>
    <dbReference type="NCBI Taxonomy" id="44056"/>
    <lineage>
        <taxon>Eukaryota</taxon>
        <taxon>Sar</taxon>
        <taxon>Stramenopiles</taxon>
        <taxon>Ochrophyta</taxon>
        <taxon>Pelagophyceae</taxon>
        <taxon>Pelagomonadales</taxon>
        <taxon>Pelagomonadaceae</taxon>
        <taxon>Aureococcus</taxon>
    </lineage>
</organism>
<dbReference type="GO" id="GO:0015035">
    <property type="term" value="F:protein-disulfide reductase activity"/>
    <property type="evidence" value="ECO:0007669"/>
    <property type="project" value="TreeGrafter"/>
</dbReference>
<dbReference type="InterPro" id="IPR036249">
    <property type="entry name" value="Thioredoxin-like_sf"/>
</dbReference>
<dbReference type="Proteomes" id="UP000002729">
    <property type="component" value="Unassembled WGS sequence"/>
</dbReference>
<dbReference type="OMA" id="GTDKAVC"/>
<evidence type="ECO:0000313" key="3">
    <source>
        <dbReference type="Proteomes" id="UP000002729"/>
    </source>
</evidence>
<reference evidence="2 3" key="1">
    <citation type="journal article" date="2011" name="Proc. Natl. Acad. Sci. U.S.A.">
        <title>Niche of harmful alga Aureococcus anophagefferens revealed through ecogenomics.</title>
        <authorList>
            <person name="Gobler C.J."/>
            <person name="Berry D.L."/>
            <person name="Dyhrman S.T."/>
            <person name="Wilhelm S.W."/>
            <person name="Salamov A."/>
            <person name="Lobanov A.V."/>
            <person name="Zhang Y."/>
            <person name="Collier J.L."/>
            <person name="Wurch L.L."/>
            <person name="Kustka A.B."/>
            <person name="Dill B.D."/>
            <person name="Shah M."/>
            <person name="VerBerkmoes N.C."/>
            <person name="Kuo A."/>
            <person name="Terry A."/>
            <person name="Pangilinan J."/>
            <person name="Lindquist E.A."/>
            <person name="Lucas S."/>
            <person name="Paulsen I.T."/>
            <person name="Hattenrath-Lehmann T.K."/>
            <person name="Talmage S.C."/>
            <person name="Walker E.A."/>
            <person name="Koch F."/>
            <person name="Burson A.M."/>
            <person name="Marcoval M.A."/>
            <person name="Tang Y.Z."/>
            <person name="Lecleir G.R."/>
            <person name="Coyne K.J."/>
            <person name="Berg G.M."/>
            <person name="Bertrand E.M."/>
            <person name="Saito M.A."/>
            <person name="Gladyshev V.N."/>
            <person name="Grigoriev I.V."/>
        </authorList>
    </citation>
    <scope>NUCLEOTIDE SEQUENCE [LARGE SCALE GENOMIC DNA]</scope>
    <source>
        <strain evidence="3">CCMP 1984</strain>
    </source>
</reference>
<protein>
    <recommendedName>
        <fullName evidence="1">Thioredoxin domain-containing protein</fullName>
    </recommendedName>
</protein>
<gene>
    <name evidence="2" type="ORF">AURANDRAFT_16464</name>
</gene>
<evidence type="ECO:0000313" key="2">
    <source>
        <dbReference type="EMBL" id="EGB10780.1"/>
    </source>
</evidence>
<dbReference type="GO" id="GO:0005788">
    <property type="term" value="C:endoplasmic reticulum lumen"/>
    <property type="evidence" value="ECO:0007669"/>
    <property type="project" value="TreeGrafter"/>
</dbReference>
<dbReference type="PANTHER" id="PTHR45815:SF3">
    <property type="entry name" value="PROTEIN DISULFIDE-ISOMERASE A6"/>
    <property type="match status" value="1"/>
</dbReference>
<dbReference type="Gene3D" id="3.40.30.10">
    <property type="entry name" value="Glutaredoxin"/>
    <property type="match status" value="1"/>
</dbReference>
<sequence>IKQFQSSSPQGRLVEQRTAWLRAKMGGILLAALLACASLAEGRMVEVTTRNFDAETSKPNLLLVFYAPWCGHCKRLEPVLQQLASADDPGYRVGRCDGTEHRVLTQRFGVRGFPSLFYVRSRAEVIPYDGARGAKDIDHFLRKGYAGEA</sequence>
<dbReference type="PROSITE" id="PS51352">
    <property type="entry name" value="THIOREDOXIN_2"/>
    <property type="match status" value="1"/>
</dbReference>
<dbReference type="GeneID" id="20218667"/>
<feature type="domain" description="Thioredoxin" evidence="1">
    <location>
        <begin position="23"/>
        <end position="146"/>
    </location>
</feature>
<dbReference type="SUPFAM" id="SSF52833">
    <property type="entry name" value="Thioredoxin-like"/>
    <property type="match status" value="1"/>
</dbReference>
<dbReference type="AlphaFoldDB" id="F0Y181"/>
<dbReference type="PANTHER" id="PTHR45815">
    <property type="entry name" value="PROTEIN DISULFIDE-ISOMERASE A6"/>
    <property type="match status" value="1"/>
</dbReference>
<dbReference type="RefSeq" id="XP_009034368.1">
    <property type="nucleotide sequence ID" value="XM_009036120.1"/>
</dbReference>
<dbReference type="PRINTS" id="PR00421">
    <property type="entry name" value="THIOREDOXIN"/>
</dbReference>
<dbReference type="eggNOG" id="KOG0190">
    <property type="taxonomic scope" value="Eukaryota"/>
</dbReference>
<dbReference type="InterPro" id="IPR013766">
    <property type="entry name" value="Thioredoxin_domain"/>
</dbReference>
<keyword evidence="3" id="KW-1185">Reference proteome</keyword>
<feature type="non-terminal residue" evidence="2">
    <location>
        <position position="1"/>
    </location>
</feature>
<dbReference type="KEGG" id="aaf:AURANDRAFT_16464"/>
<name>F0Y181_AURAN</name>
<accession>F0Y181</accession>
<dbReference type="InterPro" id="IPR017937">
    <property type="entry name" value="Thioredoxin_CS"/>
</dbReference>
<dbReference type="CDD" id="cd02961">
    <property type="entry name" value="PDI_a_family"/>
    <property type="match status" value="1"/>
</dbReference>
<dbReference type="Pfam" id="PF00085">
    <property type="entry name" value="Thioredoxin"/>
    <property type="match status" value="1"/>
</dbReference>
<dbReference type="EMBL" id="GL833123">
    <property type="protein sequence ID" value="EGB10780.1"/>
    <property type="molecule type" value="Genomic_DNA"/>
</dbReference>
<dbReference type="GO" id="GO:0034976">
    <property type="term" value="P:response to endoplasmic reticulum stress"/>
    <property type="evidence" value="ECO:0007669"/>
    <property type="project" value="TreeGrafter"/>
</dbReference>
<proteinExistence type="predicted"/>
<dbReference type="InParanoid" id="F0Y181"/>
<evidence type="ECO:0000259" key="1">
    <source>
        <dbReference type="PROSITE" id="PS51352"/>
    </source>
</evidence>
<feature type="non-terminal residue" evidence="2">
    <location>
        <position position="149"/>
    </location>
</feature>